<dbReference type="PANTHER" id="PTHR32120:SF10">
    <property type="entry name" value="SMALL RIBOSOMAL SUBUNIT BIOGENESIS GTPASE RSGA"/>
    <property type="match status" value="1"/>
</dbReference>
<keyword evidence="7 10" id="KW-0862">Zinc</keyword>
<dbReference type="EC" id="3.6.1.-" evidence="10"/>
<proteinExistence type="inferred from homology"/>
<comment type="subcellular location">
    <subcellularLocation>
        <location evidence="10">Cytoplasm</location>
    </subcellularLocation>
</comment>
<reference evidence="14 16" key="3">
    <citation type="submission" date="2018-06" db="EMBL/GenBank/DDBJ databases">
        <authorList>
            <consortium name="Pathogen Informatics"/>
            <person name="Doyle S."/>
        </authorList>
    </citation>
    <scope>NUCLEOTIDE SEQUENCE [LARGE SCALE GENOMIC DNA]</scope>
    <source>
        <strain evidence="14 16">NCTC11327</strain>
    </source>
</reference>
<evidence type="ECO:0000313" key="13">
    <source>
        <dbReference type="EMBL" id="AMF93241.1"/>
    </source>
</evidence>
<dbReference type="HAMAP" id="MF_01820">
    <property type="entry name" value="GTPase_RsgA"/>
    <property type="match status" value="1"/>
</dbReference>
<dbReference type="Pfam" id="PF03193">
    <property type="entry name" value="RsgA_GTPase"/>
    <property type="match status" value="1"/>
</dbReference>
<dbReference type="GO" id="GO:0046872">
    <property type="term" value="F:metal ion binding"/>
    <property type="evidence" value="ECO:0007669"/>
    <property type="project" value="UniProtKB-KW"/>
</dbReference>
<dbReference type="EMBL" id="CP014034">
    <property type="protein sequence ID" value="AMF93241.1"/>
    <property type="molecule type" value="Genomic_DNA"/>
</dbReference>
<keyword evidence="3 10" id="KW-0479">Metal-binding</keyword>
<reference evidence="13" key="2">
    <citation type="submission" date="2018-01" db="EMBL/GenBank/DDBJ databases">
        <title>FDA dAtabase for Regulatory Grade micrObial Sequences (FDA-ARGOS): Supporting development and validation of Infectious Disease Dx tests.</title>
        <authorList>
            <person name="Hoffmann M."/>
            <person name="Allard M."/>
            <person name="Evans P."/>
            <person name="Brown E."/>
            <person name="Tallon L."/>
            <person name="Sadzewicz L."/>
            <person name="Sengamalay N."/>
            <person name="Ott S."/>
            <person name="Godinez A."/>
            <person name="Nagaraj S."/>
            <person name="Vyas G."/>
            <person name="Aluvathingal J."/>
            <person name="Nadendla S."/>
            <person name="Geyer C."/>
            <person name="Sichtig H."/>
        </authorList>
    </citation>
    <scope>NUCLEOTIDE SEQUENCE</scope>
    <source>
        <strain evidence="13">ATCC 33809</strain>
    </source>
</reference>
<dbReference type="CDD" id="cd01854">
    <property type="entry name" value="YjeQ_EngC"/>
    <property type="match status" value="1"/>
</dbReference>
<keyword evidence="1 10" id="KW-0963">Cytoplasm</keyword>
<dbReference type="GO" id="GO:0005737">
    <property type="term" value="C:cytoplasm"/>
    <property type="evidence" value="ECO:0007669"/>
    <property type="project" value="UniProtKB-SubCell"/>
</dbReference>
<organism evidence="14 16">
    <name type="scientific">Vibrio fluvialis</name>
    <dbReference type="NCBI Taxonomy" id="676"/>
    <lineage>
        <taxon>Bacteria</taxon>
        <taxon>Pseudomonadati</taxon>
        <taxon>Pseudomonadota</taxon>
        <taxon>Gammaproteobacteria</taxon>
        <taxon>Vibrionales</taxon>
        <taxon>Vibrionaceae</taxon>
        <taxon>Vibrio</taxon>
    </lineage>
</organism>
<evidence type="ECO:0000256" key="1">
    <source>
        <dbReference type="ARBA" id="ARBA00022490"/>
    </source>
</evidence>
<feature type="binding site" evidence="10">
    <location>
        <position position="284"/>
    </location>
    <ligand>
        <name>Zn(2+)</name>
        <dbReference type="ChEBI" id="CHEBI:29105"/>
    </ligand>
</feature>
<dbReference type="InterPro" id="IPR010914">
    <property type="entry name" value="RsgA_GTPase_dom"/>
</dbReference>
<dbReference type="Proteomes" id="UP000057088">
    <property type="component" value="Chromosome 1"/>
</dbReference>
<dbReference type="Proteomes" id="UP000254626">
    <property type="component" value="Unassembled WGS sequence"/>
</dbReference>
<comment type="similarity">
    <text evidence="10">Belongs to the TRAFAC class YlqF/YawG GTPase family. RsgA subfamily.</text>
</comment>
<sequence>MSLTDTHTLSLPQLGWRPVFQQQLSLEDMEHNALARVAAHHRSGYVCWSEQGEFHLDIHAKLPAMTVGDWIVIDHSQQFVRLLDRQSLFSRKAAGNRAYEQLIAANVDTVFIVSSLNQDFNLSRIERYLALAREAQVEPVIVLSKADLCDDAEDKRRQVQDLSPLLSVETINALNNESCQVLHSWCKIGRTIAVMGSSGVGKSTLVNTLMGEQVQETGGIREQDSKGRHTTTARFLLPMPSGALLLDTPGMRELQIADCEHGVAQTFADVESLAQQCRFSDCRHQSEPGCAVNRAVESGELDARRLKNYQKLLAEQLYNSETIAERHARHRRFSKMVRNAQNVIKQP</sequence>
<evidence type="ECO:0000259" key="12">
    <source>
        <dbReference type="PROSITE" id="PS51721"/>
    </source>
</evidence>
<evidence type="ECO:0000256" key="10">
    <source>
        <dbReference type="HAMAP-Rule" id="MF_01820"/>
    </source>
</evidence>
<evidence type="ECO:0000256" key="9">
    <source>
        <dbReference type="ARBA" id="ARBA00023134"/>
    </source>
</evidence>
<comment type="cofactor">
    <cofactor evidence="10">
        <name>Zn(2+)</name>
        <dbReference type="ChEBI" id="CHEBI:29105"/>
    </cofactor>
    <text evidence="10">Binds 1 zinc ion per subunit.</text>
</comment>
<comment type="function">
    <text evidence="10">One of several proteins that assist in the late maturation steps of the functional core of the 30S ribosomal subunit. Helps release RbfA from mature subunits. May play a role in the assembly of ribosomal proteins into the subunit. Circularly permuted GTPase that catalyzes slow GTP hydrolysis, GTPase activity is stimulated by the 30S ribosomal subunit.</text>
</comment>
<feature type="binding site" evidence="10">
    <location>
        <position position="290"/>
    </location>
    <ligand>
        <name>Zn(2+)</name>
        <dbReference type="ChEBI" id="CHEBI:29105"/>
    </ligand>
</feature>
<dbReference type="RefSeq" id="WP_032082137.1">
    <property type="nucleotide sequence ID" value="NZ_AP028129.1"/>
</dbReference>
<dbReference type="GO" id="GO:0042274">
    <property type="term" value="P:ribosomal small subunit biogenesis"/>
    <property type="evidence" value="ECO:0007669"/>
    <property type="project" value="UniProtKB-UniRule"/>
</dbReference>
<evidence type="ECO:0000256" key="4">
    <source>
        <dbReference type="ARBA" id="ARBA00022730"/>
    </source>
</evidence>
<dbReference type="GO" id="GO:0019843">
    <property type="term" value="F:rRNA binding"/>
    <property type="evidence" value="ECO:0007669"/>
    <property type="project" value="UniProtKB-KW"/>
</dbReference>
<dbReference type="InterPro" id="IPR030378">
    <property type="entry name" value="G_CP_dom"/>
</dbReference>
<evidence type="ECO:0000313" key="16">
    <source>
        <dbReference type="Proteomes" id="UP000254626"/>
    </source>
</evidence>
<keyword evidence="15" id="KW-1185">Reference proteome</keyword>
<feature type="binding site" evidence="10">
    <location>
        <begin position="196"/>
        <end position="204"/>
    </location>
    <ligand>
        <name>GTP</name>
        <dbReference type="ChEBI" id="CHEBI:37565"/>
    </ligand>
</feature>
<dbReference type="GO" id="GO:0005525">
    <property type="term" value="F:GTP binding"/>
    <property type="evidence" value="ECO:0007669"/>
    <property type="project" value="UniProtKB-UniRule"/>
</dbReference>
<evidence type="ECO:0000256" key="2">
    <source>
        <dbReference type="ARBA" id="ARBA00022517"/>
    </source>
</evidence>
<feature type="domain" description="EngC GTPase" evidence="11">
    <location>
        <begin position="105"/>
        <end position="252"/>
    </location>
</feature>
<keyword evidence="6 10" id="KW-0378">Hydrolase</keyword>
<accession>A0AAX2LTB4</accession>
<dbReference type="InterPro" id="IPR027417">
    <property type="entry name" value="P-loop_NTPase"/>
</dbReference>
<evidence type="ECO:0000313" key="14">
    <source>
        <dbReference type="EMBL" id="SUQ26621.1"/>
    </source>
</evidence>
<dbReference type="GO" id="GO:0003924">
    <property type="term" value="F:GTPase activity"/>
    <property type="evidence" value="ECO:0007669"/>
    <property type="project" value="UniProtKB-UniRule"/>
</dbReference>
<dbReference type="Gene3D" id="1.10.40.50">
    <property type="entry name" value="Probable gtpase engc, domain 3"/>
    <property type="match status" value="1"/>
</dbReference>
<dbReference type="KEGG" id="vfl:AL536_07265"/>
<dbReference type="NCBIfam" id="TIGR00157">
    <property type="entry name" value="ribosome small subunit-dependent GTPase A"/>
    <property type="match status" value="1"/>
</dbReference>
<keyword evidence="5 10" id="KW-0547">Nucleotide-binding</keyword>
<evidence type="ECO:0000256" key="7">
    <source>
        <dbReference type="ARBA" id="ARBA00022833"/>
    </source>
</evidence>
<feature type="binding site" evidence="10">
    <location>
        <begin position="144"/>
        <end position="147"/>
    </location>
    <ligand>
        <name>GTP</name>
        <dbReference type="ChEBI" id="CHEBI:37565"/>
    </ligand>
</feature>
<evidence type="ECO:0000256" key="8">
    <source>
        <dbReference type="ARBA" id="ARBA00022884"/>
    </source>
</evidence>
<dbReference type="AlphaFoldDB" id="A0AAX2LTB4"/>
<dbReference type="GeneID" id="29384485"/>
<dbReference type="PROSITE" id="PS50936">
    <property type="entry name" value="ENGC_GTPASE"/>
    <property type="match status" value="1"/>
</dbReference>
<keyword evidence="9 10" id="KW-0342">GTP-binding</keyword>
<evidence type="ECO:0000256" key="6">
    <source>
        <dbReference type="ARBA" id="ARBA00022801"/>
    </source>
</evidence>
<evidence type="ECO:0000313" key="15">
    <source>
        <dbReference type="Proteomes" id="UP000057088"/>
    </source>
</evidence>
<evidence type="ECO:0000256" key="3">
    <source>
        <dbReference type="ARBA" id="ARBA00022723"/>
    </source>
</evidence>
<comment type="subunit">
    <text evidence="10">Monomer. Associates with 30S ribosomal subunit, binds 16S rRNA.</text>
</comment>
<keyword evidence="8 10" id="KW-0694">RNA-binding</keyword>
<protein>
    <recommendedName>
        <fullName evidence="10">Small ribosomal subunit biogenesis GTPase RsgA</fullName>
        <ecNumber evidence="10">3.6.1.-</ecNumber>
    </recommendedName>
</protein>
<feature type="binding site" evidence="10">
    <location>
        <position position="282"/>
    </location>
    <ligand>
        <name>Zn(2+)</name>
        <dbReference type="ChEBI" id="CHEBI:29105"/>
    </ligand>
</feature>
<name>A0AAX2LTB4_VIBFL</name>
<evidence type="ECO:0000259" key="11">
    <source>
        <dbReference type="PROSITE" id="PS50936"/>
    </source>
</evidence>
<dbReference type="PANTHER" id="PTHR32120">
    <property type="entry name" value="SMALL RIBOSOMAL SUBUNIT BIOGENESIS GTPASE RSGA"/>
    <property type="match status" value="1"/>
</dbReference>
<feature type="binding site" evidence="10">
    <location>
        <position position="277"/>
    </location>
    <ligand>
        <name>Zn(2+)</name>
        <dbReference type="ChEBI" id="CHEBI:29105"/>
    </ligand>
</feature>
<evidence type="ECO:0000256" key="5">
    <source>
        <dbReference type="ARBA" id="ARBA00022741"/>
    </source>
</evidence>
<dbReference type="SUPFAM" id="SSF52540">
    <property type="entry name" value="P-loop containing nucleoside triphosphate hydrolases"/>
    <property type="match status" value="1"/>
</dbReference>
<dbReference type="InterPro" id="IPR004881">
    <property type="entry name" value="Ribosome_biogen_GTPase_RsgA"/>
</dbReference>
<dbReference type="EMBL" id="UHIP01000002">
    <property type="protein sequence ID" value="SUQ26621.1"/>
    <property type="molecule type" value="Genomic_DNA"/>
</dbReference>
<gene>
    <name evidence="14" type="primary">rsgA_2</name>
    <name evidence="10 13" type="synonym">rsgA</name>
    <name evidence="13" type="ORF">AL536_07265</name>
    <name evidence="14" type="ORF">NCTC11327_03483</name>
</gene>
<reference evidence="15" key="1">
    <citation type="submission" date="2015-12" db="EMBL/GenBank/DDBJ databases">
        <title>FDA dAtabase for Regulatory Grade micrObial Sequences (FDA-ARGOS): Supporting development and validation of Infectious Disease Dx tests.</title>
        <authorList>
            <person name="Hoffmann M."/>
            <person name="Allard M."/>
            <person name="Evans P."/>
            <person name="Brown E."/>
            <person name="Tallon L.J."/>
            <person name="Sadzewicz L."/>
            <person name="Sengamalay N."/>
            <person name="Ott S."/>
            <person name="Godinez A."/>
            <person name="Nagaraj S."/>
            <person name="Vyas G."/>
            <person name="Aluvathingal J."/>
            <person name="Nadendla S."/>
            <person name="Geyer C."/>
            <person name="Sichtig H."/>
        </authorList>
    </citation>
    <scope>NUCLEOTIDE SEQUENCE [LARGE SCALE GENOMIC DNA]</scope>
    <source>
        <strain evidence="15">ATCC 33809</strain>
    </source>
</reference>
<keyword evidence="4 10" id="KW-0699">rRNA-binding</keyword>
<feature type="domain" description="CP-type G" evidence="12">
    <location>
        <begin position="99"/>
        <end position="254"/>
    </location>
</feature>
<dbReference type="PROSITE" id="PS51721">
    <property type="entry name" value="G_CP"/>
    <property type="match status" value="1"/>
</dbReference>
<dbReference type="Gene3D" id="3.40.50.300">
    <property type="entry name" value="P-loop containing nucleotide triphosphate hydrolases"/>
    <property type="match status" value="1"/>
</dbReference>
<keyword evidence="2 10" id="KW-0690">Ribosome biogenesis</keyword>